<protein>
    <submittedName>
        <fullName evidence="1">Uncharacterized protein</fullName>
    </submittedName>
</protein>
<gene>
    <name evidence="1" type="ORF">GGR89_001993</name>
</gene>
<reference evidence="1 2" key="1">
    <citation type="submission" date="2020-03" db="EMBL/GenBank/DDBJ databases">
        <title>Genomic Encyclopedia of Type Strains, Phase IV (KMG-IV): sequencing the most valuable type-strain genomes for metagenomic binning, comparative biology and taxonomic classification.</title>
        <authorList>
            <person name="Goeker M."/>
        </authorList>
    </citation>
    <scope>NUCLEOTIDE SEQUENCE [LARGE SCALE GENOMIC DNA]</scope>
    <source>
        <strain evidence="1 2">DSM 7225</strain>
    </source>
</reference>
<evidence type="ECO:0000313" key="1">
    <source>
        <dbReference type="EMBL" id="NJB97678.1"/>
    </source>
</evidence>
<keyword evidence="2" id="KW-1185">Reference proteome</keyword>
<evidence type="ECO:0000313" key="2">
    <source>
        <dbReference type="Proteomes" id="UP000531251"/>
    </source>
</evidence>
<name>A0A7X5XZ76_9SPHN</name>
<dbReference type="Proteomes" id="UP000531251">
    <property type="component" value="Unassembled WGS sequence"/>
</dbReference>
<sequence length="93" mass="9986">MDHDRGGGAADGWFDSLNDGRRADNNPASLFEPIGLANLMLLCLHIGAKRCNRPGSVGPAYGFWPATGTDLFTITAVGRDVCTNVEVRVRRAL</sequence>
<dbReference type="AlphaFoldDB" id="A0A7X5XZ76"/>
<dbReference type="EMBL" id="JAATJB010000005">
    <property type="protein sequence ID" value="NJB97678.1"/>
    <property type="molecule type" value="Genomic_DNA"/>
</dbReference>
<proteinExistence type="predicted"/>
<dbReference type="RefSeq" id="WP_125971919.1">
    <property type="nucleotide sequence ID" value="NZ_BAAADY010000006.1"/>
</dbReference>
<organism evidence="1 2">
    <name type="scientific">Sphingomonas trueperi</name>
    <dbReference type="NCBI Taxonomy" id="53317"/>
    <lineage>
        <taxon>Bacteria</taxon>
        <taxon>Pseudomonadati</taxon>
        <taxon>Pseudomonadota</taxon>
        <taxon>Alphaproteobacteria</taxon>
        <taxon>Sphingomonadales</taxon>
        <taxon>Sphingomonadaceae</taxon>
        <taxon>Sphingomonas</taxon>
    </lineage>
</organism>
<accession>A0A7X5XZ76</accession>
<comment type="caution">
    <text evidence="1">The sequence shown here is derived from an EMBL/GenBank/DDBJ whole genome shotgun (WGS) entry which is preliminary data.</text>
</comment>